<feature type="region of interest" description="Disordered" evidence="1">
    <location>
        <begin position="312"/>
        <end position="331"/>
    </location>
</feature>
<feature type="compositionally biased region" description="Basic and acidic residues" evidence="1">
    <location>
        <begin position="186"/>
        <end position="199"/>
    </location>
</feature>
<evidence type="ECO:0000313" key="3">
    <source>
        <dbReference type="Proteomes" id="UP001189429"/>
    </source>
</evidence>
<organism evidence="2 3">
    <name type="scientific">Prorocentrum cordatum</name>
    <dbReference type="NCBI Taxonomy" id="2364126"/>
    <lineage>
        <taxon>Eukaryota</taxon>
        <taxon>Sar</taxon>
        <taxon>Alveolata</taxon>
        <taxon>Dinophyceae</taxon>
        <taxon>Prorocentrales</taxon>
        <taxon>Prorocentraceae</taxon>
        <taxon>Prorocentrum</taxon>
    </lineage>
</organism>
<sequence length="416" mass="45351">MRWLGVLGTDVDHEHDHFQAAPIDRRLATNFWAPATGGDYCLGALPRAGRGAGGSTFLWGGAGPHPAPGIDLGGLRKKNFSATAFQTDDKAVLWSRSGPGARYKDTRAKRTGFIGAEDAEPKGRKKATSFGKKNEEEEEDEEPGSSTSVGTAKSKKKPEKRSKSSKREDEEDEAEEPDESSSGTGTKKEKNKETDKGKADDEDEENDGEKSTPDSDSQTKRSKKMAREEDEEGGPDEEESPDEDSAGKKGKTNDTSALAVSFEGEKRKPKVNKAEEDVSEDAEEPNGEDEETAKRDEGLDKLSCKELKAKVNADEEDASAKLGNATKDEEEGIKEVAEASMTNNKKKKLELEEQAAQREERAEEEADLVEEDMEQAAKIRALIKSKCGRKAAAEEDENVEEPIPDGNAKTEEPKEN</sequence>
<evidence type="ECO:0000313" key="2">
    <source>
        <dbReference type="EMBL" id="CAK0875046.1"/>
    </source>
</evidence>
<name>A0ABN9VP43_9DINO</name>
<reference evidence="2" key="1">
    <citation type="submission" date="2023-10" db="EMBL/GenBank/DDBJ databases">
        <authorList>
            <person name="Chen Y."/>
            <person name="Shah S."/>
            <person name="Dougan E. K."/>
            <person name="Thang M."/>
            <person name="Chan C."/>
        </authorList>
    </citation>
    <scope>NUCLEOTIDE SEQUENCE [LARGE SCALE GENOMIC DNA]</scope>
</reference>
<protein>
    <submittedName>
        <fullName evidence="2">Uncharacterized protein</fullName>
    </submittedName>
</protein>
<feature type="compositionally biased region" description="Acidic residues" evidence="1">
    <location>
        <begin position="228"/>
        <end position="244"/>
    </location>
</feature>
<feature type="compositionally biased region" description="Basic and acidic residues" evidence="1">
    <location>
        <begin position="208"/>
        <end position="219"/>
    </location>
</feature>
<comment type="caution">
    <text evidence="2">The sequence shown here is derived from an EMBL/GenBank/DDBJ whole genome shotgun (WGS) entry which is preliminary data.</text>
</comment>
<evidence type="ECO:0000256" key="1">
    <source>
        <dbReference type="SAM" id="MobiDB-lite"/>
    </source>
</evidence>
<gene>
    <name evidence="2" type="ORF">PCOR1329_LOCUS59785</name>
</gene>
<feature type="region of interest" description="Disordered" evidence="1">
    <location>
        <begin position="96"/>
        <end position="302"/>
    </location>
</feature>
<feature type="compositionally biased region" description="Basic and acidic residues" evidence="1">
    <location>
        <begin position="349"/>
        <end position="361"/>
    </location>
</feature>
<keyword evidence="3" id="KW-1185">Reference proteome</keyword>
<feature type="compositionally biased region" description="Acidic residues" evidence="1">
    <location>
        <begin position="394"/>
        <end position="403"/>
    </location>
</feature>
<proteinExistence type="predicted"/>
<feature type="compositionally biased region" description="Acidic residues" evidence="1">
    <location>
        <begin position="277"/>
        <end position="291"/>
    </location>
</feature>
<feature type="compositionally biased region" description="Basic and acidic residues" evidence="1">
    <location>
        <begin position="292"/>
        <end position="302"/>
    </location>
</feature>
<feature type="region of interest" description="Disordered" evidence="1">
    <location>
        <begin position="337"/>
        <end position="370"/>
    </location>
</feature>
<feature type="region of interest" description="Disordered" evidence="1">
    <location>
        <begin position="387"/>
        <end position="416"/>
    </location>
</feature>
<accession>A0ABN9VP43</accession>
<feature type="compositionally biased region" description="Acidic residues" evidence="1">
    <location>
        <begin position="169"/>
        <end position="179"/>
    </location>
</feature>
<dbReference type="Proteomes" id="UP001189429">
    <property type="component" value="Unassembled WGS sequence"/>
</dbReference>
<dbReference type="EMBL" id="CAUYUJ010017466">
    <property type="protein sequence ID" value="CAK0875046.1"/>
    <property type="molecule type" value="Genomic_DNA"/>
</dbReference>